<dbReference type="SUPFAM" id="SSF56529">
    <property type="entry name" value="FAH"/>
    <property type="match status" value="1"/>
</dbReference>
<name>B8I9J2_METNO</name>
<dbReference type="KEGG" id="mno:Mnod_0200"/>
<protein>
    <submittedName>
        <fullName evidence="3">Fumarylacetoacetate (FAA) hydrolase</fullName>
    </submittedName>
</protein>
<reference evidence="3 4" key="1">
    <citation type="submission" date="2009-01" db="EMBL/GenBank/DDBJ databases">
        <title>Complete sequence of chromosome of Methylobacterium nodulans ORS 2060.</title>
        <authorList>
            <consortium name="US DOE Joint Genome Institute"/>
            <person name="Lucas S."/>
            <person name="Copeland A."/>
            <person name="Lapidus A."/>
            <person name="Glavina del Rio T."/>
            <person name="Dalin E."/>
            <person name="Tice H."/>
            <person name="Bruce D."/>
            <person name="Goodwin L."/>
            <person name="Pitluck S."/>
            <person name="Sims D."/>
            <person name="Brettin T."/>
            <person name="Detter J.C."/>
            <person name="Han C."/>
            <person name="Larimer F."/>
            <person name="Land M."/>
            <person name="Hauser L."/>
            <person name="Kyrpides N."/>
            <person name="Ivanova N."/>
            <person name="Marx C.J."/>
            <person name="Richardson P."/>
        </authorList>
    </citation>
    <scope>NUCLEOTIDE SEQUENCE [LARGE SCALE GENOMIC DNA]</scope>
    <source>
        <strain evidence="4">LMG 21967 / CNCM I-2342 / ORS 2060</strain>
    </source>
</reference>
<dbReference type="InterPro" id="IPR036663">
    <property type="entry name" value="Fumarylacetoacetase_C_sf"/>
</dbReference>
<dbReference type="PANTHER" id="PTHR30143:SF0">
    <property type="entry name" value="2-KETO-4-PENTENOATE HYDRATASE"/>
    <property type="match status" value="1"/>
</dbReference>
<feature type="domain" description="Fumarylacetoacetase-like C-terminal" evidence="2">
    <location>
        <begin position="175"/>
        <end position="259"/>
    </location>
</feature>
<dbReference type="InterPro" id="IPR011234">
    <property type="entry name" value="Fumarylacetoacetase-like_C"/>
</dbReference>
<keyword evidence="4" id="KW-1185">Reference proteome</keyword>
<dbReference type="STRING" id="460265.Mnod_0200"/>
<dbReference type="GO" id="GO:0016787">
    <property type="term" value="F:hydrolase activity"/>
    <property type="evidence" value="ECO:0007669"/>
    <property type="project" value="UniProtKB-KW"/>
</dbReference>
<dbReference type="Proteomes" id="UP000008207">
    <property type="component" value="Chromosome"/>
</dbReference>
<dbReference type="InterPro" id="IPR050772">
    <property type="entry name" value="Hydratase-Decarb/MhpD_sf"/>
</dbReference>
<keyword evidence="1" id="KW-0456">Lyase</keyword>
<dbReference type="HOGENOM" id="CLU_060136_2_0_5"/>
<sequence>MPLAPSETEALGWDLAMARRTGQISTNADLRRLSDLDDAEAVLAAALRHLGGAPAGYVLTGTSPPCAKLLCCEHPVVAPLVREGLLEEGGSLHLPGGAIGVGAGFAFRLGRPFPDDGEEITEERAAEACVSCHLDLHLLGRRMPNGILLNAWTATADFGLDVARIRGPRVAGWHDGDLREAAVSLRVDGNELARGRGADILGSPIAAVAWLAGYLAERDLCLNAGDLVATGSCTGLIQVLPGQTVLAEFGPLGRVTLRIA</sequence>
<dbReference type="PANTHER" id="PTHR30143">
    <property type="entry name" value="ACID HYDRATASE"/>
    <property type="match status" value="1"/>
</dbReference>
<accession>B8I9J2</accession>
<evidence type="ECO:0000313" key="3">
    <source>
        <dbReference type="EMBL" id="ACL55245.1"/>
    </source>
</evidence>
<evidence type="ECO:0000259" key="2">
    <source>
        <dbReference type="Pfam" id="PF01557"/>
    </source>
</evidence>
<evidence type="ECO:0000256" key="1">
    <source>
        <dbReference type="ARBA" id="ARBA00023239"/>
    </source>
</evidence>
<dbReference type="RefSeq" id="WP_015926958.1">
    <property type="nucleotide sequence ID" value="NC_011894.1"/>
</dbReference>
<organism evidence="3 4">
    <name type="scientific">Methylobacterium nodulans (strain LMG 21967 / CNCM I-2342 / ORS 2060)</name>
    <dbReference type="NCBI Taxonomy" id="460265"/>
    <lineage>
        <taxon>Bacteria</taxon>
        <taxon>Pseudomonadati</taxon>
        <taxon>Pseudomonadota</taxon>
        <taxon>Alphaproteobacteria</taxon>
        <taxon>Hyphomicrobiales</taxon>
        <taxon>Methylobacteriaceae</taxon>
        <taxon>Methylobacterium</taxon>
    </lineage>
</organism>
<gene>
    <name evidence="3" type="ordered locus">Mnod_0200</name>
</gene>
<dbReference type="GO" id="GO:0005737">
    <property type="term" value="C:cytoplasm"/>
    <property type="evidence" value="ECO:0007669"/>
    <property type="project" value="TreeGrafter"/>
</dbReference>
<dbReference type="EMBL" id="CP001349">
    <property type="protein sequence ID" value="ACL55245.1"/>
    <property type="molecule type" value="Genomic_DNA"/>
</dbReference>
<dbReference type="Gene3D" id="3.90.850.10">
    <property type="entry name" value="Fumarylacetoacetase-like, C-terminal domain"/>
    <property type="match status" value="1"/>
</dbReference>
<proteinExistence type="predicted"/>
<dbReference type="eggNOG" id="COG3971">
    <property type="taxonomic scope" value="Bacteria"/>
</dbReference>
<dbReference type="Pfam" id="PF01557">
    <property type="entry name" value="FAA_hydrolase"/>
    <property type="match status" value="1"/>
</dbReference>
<dbReference type="GO" id="GO:0008684">
    <property type="term" value="F:2-oxopent-4-enoate hydratase activity"/>
    <property type="evidence" value="ECO:0007669"/>
    <property type="project" value="TreeGrafter"/>
</dbReference>
<evidence type="ECO:0000313" key="4">
    <source>
        <dbReference type="Proteomes" id="UP000008207"/>
    </source>
</evidence>
<keyword evidence="3" id="KW-0378">Hydrolase</keyword>
<dbReference type="AlphaFoldDB" id="B8I9J2"/>